<protein>
    <recommendedName>
        <fullName evidence="3">Bacteriocin</fullName>
    </recommendedName>
</protein>
<dbReference type="EMBL" id="JAQMTU010000098">
    <property type="protein sequence ID" value="MDB9488010.1"/>
    <property type="molecule type" value="Genomic_DNA"/>
</dbReference>
<dbReference type="Proteomes" id="UP001212123">
    <property type="component" value="Unassembled WGS sequence"/>
</dbReference>
<reference evidence="1 2" key="1">
    <citation type="submission" date="2023-01" db="EMBL/GenBank/DDBJ databases">
        <title>Genomes from the Australian National Cyanobacteria Reference Collection.</title>
        <authorList>
            <person name="Willis A."/>
            <person name="Lee E.M.F."/>
        </authorList>
    </citation>
    <scope>NUCLEOTIDE SEQUENCE [LARGE SCALE GENOMIC DNA]</scope>
    <source>
        <strain evidence="1 2">CS-537/01</strain>
    </source>
</reference>
<accession>A0ABT5A8Y5</accession>
<name>A0ABT5A8Y5_9CYAN</name>
<evidence type="ECO:0000313" key="2">
    <source>
        <dbReference type="Proteomes" id="UP001212123"/>
    </source>
</evidence>
<dbReference type="RefSeq" id="WP_028084175.1">
    <property type="nucleotide sequence ID" value="NZ_JAQMTU010000098.1"/>
</dbReference>
<proteinExistence type="predicted"/>
<evidence type="ECO:0008006" key="3">
    <source>
        <dbReference type="Google" id="ProtNLM"/>
    </source>
</evidence>
<evidence type="ECO:0000313" key="1">
    <source>
        <dbReference type="EMBL" id="MDB9488010.1"/>
    </source>
</evidence>
<organism evidence="1 2">
    <name type="scientific">Dolichospermum circinale CS-537/01</name>
    <dbReference type="NCBI Taxonomy" id="3021739"/>
    <lineage>
        <taxon>Bacteria</taxon>
        <taxon>Bacillati</taxon>
        <taxon>Cyanobacteriota</taxon>
        <taxon>Cyanophyceae</taxon>
        <taxon>Nostocales</taxon>
        <taxon>Aphanizomenonaceae</taxon>
        <taxon>Dolichospermum</taxon>
        <taxon>Dolichospermum circinale</taxon>
    </lineage>
</organism>
<sequence length="64" mass="6998">MSVNTIESELLVELSKQEQQLLSGGAKGVLEGTGEFVYGGRTFPATFKVTVRNLPEIDKKEETP</sequence>
<gene>
    <name evidence="1" type="ORF">PN492_15885</name>
</gene>
<comment type="caution">
    <text evidence="1">The sequence shown here is derived from an EMBL/GenBank/DDBJ whole genome shotgun (WGS) entry which is preliminary data.</text>
</comment>
<keyword evidence="2" id="KW-1185">Reference proteome</keyword>